<dbReference type="PANTHER" id="PTHR43895:SF151">
    <property type="entry name" value="CBL-INTERACTING SERINE_THREONINE-PROTEIN KINASE 11"/>
    <property type="match status" value="1"/>
</dbReference>
<evidence type="ECO:0000256" key="5">
    <source>
        <dbReference type="ARBA" id="ARBA00022777"/>
    </source>
</evidence>
<keyword evidence="10" id="KW-1133">Transmembrane helix</keyword>
<keyword evidence="3" id="KW-0808">Transferase</keyword>
<feature type="binding site" evidence="9">
    <location>
        <position position="49"/>
    </location>
    <ligand>
        <name>ATP</name>
        <dbReference type="ChEBI" id="CHEBI:30616"/>
    </ligand>
</feature>
<evidence type="ECO:0000313" key="13">
    <source>
        <dbReference type="EMBL" id="KAK8946820.1"/>
    </source>
</evidence>
<evidence type="ECO:0000256" key="8">
    <source>
        <dbReference type="ARBA" id="ARBA00048679"/>
    </source>
</evidence>
<proteinExistence type="predicted"/>
<reference evidence="13 14" key="1">
    <citation type="journal article" date="2022" name="Nat. Plants">
        <title>Genomes of leafy and leafless Platanthera orchids illuminate the evolution of mycoheterotrophy.</title>
        <authorList>
            <person name="Li M.H."/>
            <person name="Liu K.W."/>
            <person name="Li Z."/>
            <person name="Lu H.C."/>
            <person name="Ye Q.L."/>
            <person name="Zhang D."/>
            <person name="Wang J.Y."/>
            <person name="Li Y.F."/>
            <person name="Zhong Z.M."/>
            <person name="Liu X."/>
            <person name="Yu X."/>
            <person name="Liu D.K."/>
            <person name="Tu X.D."/>
            <person name="Liu B."/>
            <person name="Hao Y."/>
            <person name="Liao X.Y."/>
            <person name="Jiang Y.T."/>
            <person name="Sun W.H."/>
            <person name="Chen J."/>
            <person name="Chen Y.Q."/>
            <person name="Ai Y."/>
            <person name="Zhai J.W."/>
            <person name="Wu S.S."/>
            <person name="Zhou Z."/>
            <person name="Hsiao Y.Y."/>
            <person name="Wu W.L."/>
            <person name="Chen Y.Y."/>
            <person name="Lin Y.F."/>
            <person name="Hsu J.L."/>
            <person name="Li C.Y."/>
            <person name="Wang Z.W."/>
            <person name="Zhao X."/>
            <person name="Zhong W.Y."/>
            <person name="Ma X.K."/>
            <person name="Ma L."/>
            <person name="Huang J."/>
            <person name="Chen G.Z."/>
            <person name="Huang M.Z."/>
            <person name="Huang L."/>
            <person name="Peng D.H."/>
            <person name="Luo Y.B."/>
            <person name="Zou S.Q."/>
            <person name="Chen S.P."/>
            <person name="Lan S."/>
            <person name="Tsai W.C."/>
            <person name="Van de Peer Y."/>
            <person name="Liu Z.J."/>
        </authorList>
    </citation>
    <scope>NUCLEOTIDE SEQUENCE [LARGE SCALE GENOMIC DNA]</scope>
    <source>
        <strain evidence="13">Lor287</strain>
    </source>
</reference>
<comment type="caution">
    <text evidence="13">The sequence shown here is derived from an EMBL/GenBank/DDBJ whole genome shotgun (WGS) entry which is preliminary data.</text>
</comment>
<keyword evidence="10" id="KW-0472">Membrane</keyword>
<dbReference type="AlphaFoldDB" id="A0AAP0BQW1"/>
<dbReference type="Pfam" id="PF00069">
    <property type="entry name" value="Pkinase"/>
    <property type="match status" value="2"/>
</dbReference>
<gene>
    <name evidence="13" type="primary">CIPK11</name>
    <name evidence="13" type="ORF">KSP39_PZI007112</name>
</gene>
<feature type="domain" description="Protein kinase" evidence="11">
    <location>
        <begin position="20"/>
        <end position="220"/>
    </location>
</feature>
<dbReference type="PROSITE" id="PS00107">
    <property type="entry name" value="PROTEIN_KINASE_ATP"/>
    <property type="match status" value="1"/>
</dbReference>
<feature type="domain" description="NAF" evidence="12">
    <location>
        <begin position="249"/>
        <end position="273"/>
    </location>
</feature>
<dbReference type="Gene3D" id="3.30.310.80">
    <property type="entry name" value="Kinase associated domain 1, KA1"/>
    <property type="match status" value="1"/>
</dbReference>
<dbReference type="Pfam" id="PF03822">
    <property type="entry name" value="NAF"/>
    <property type="match status" value="1"/>
</dbReference>
<dbReference type="GO" id="GO:0007165">
    <property type="term" value="P:signal transduction"/>
    <property type="evidence" value="ECO:0007669"/>
    <property type="project" value="InterPro"/>
</dbReference>
<accession>A0AAP0BQW1</accession>
<dbReference type="EC" id="2.7.11.1" evidence="1"/>
<name>A0AAP0BQW1_9ASPA</name>
<dbReference type="GO" id="GO:0004674">
    <property type="term" value="F:protein serine/threonine kinase activity"/>
    <property type="evidence" value="ECO:0007669"/>
    <property type="project" value="UniProtKB-KW"/>
</dbReference>
<dbReference type="SUPFAM" id="SSF56112">
    <property type="entry name" value="Protein kinase-like (PK-like)"/>
    <property type="match status" value="1"/>
</dbReference>
<evidence type="ECO:0000313" key="14">
    <source>
        <dbReference type="Proteomes" id="UP001418222"/>
    </source>
</evidence>
<dbReference type="PANTHER" id="PTHR43895">
    <property type="entry name" value="CALCIUM/CALMODULIN-DEPENDENT PROTEIN KINASE KINASE-RELATED"/>
    <property type="match status" value="1"/>
</dbReference>
<evidence type="ECO:0000256" key="1">
    <source>
        <dbReference type="ARBA" id="ARBA00012513"/>
    </source>
</evidence>
<keyword evidence="2" id="KW-0723">Serine/threonine-protein kinase</keyword>
<evidence type="ECO:0000256" key="7">
    <source>
        <dbReference type="ARBA" id="ARBA00047899"/>
    </source>
</evidence>
<keyword evidence="6 9" id="KW-0067">ATP-binding</keyword>
<comment type="catalytic activity">
    <reaction evidence="7">
        <text>L-threonyl-[protein] + ATP = O-phospho-L-threonyl-[protein] + ADP + H(+)</text>
        <dbReference type="Rhea" id="RHEA:46608"/>
        <dbReference type="Rhea" id="RHEA-COMP:11060"/>
        <dbReference type="Rhea" id="RHEA-COMP:11605"/>
        <dbReference type="ChEBI" id="CHEBI:15378"/>
        <dbReference type="ChEBI" id="CHEBI:30013"/>
        <dbReference type="ChEBI" id="CHEBI:30616"/>
        <dbReference type="ChEBI" id="CHEBI:61977"/>
        <dbReference type="ChEBI" id="CHEBI:456216"/>
        <dbReference type="EC" id="2.7.11.1"/>
    </reaction>
</comment>
<dbReference type="GO" id="GO:0005524">
    <property type="term" value="F:ATP binding"/>
    <property type="evidence" value="ECO:0007669"/>
    <property type="project" value="UniProtKB-UniRule"/>
</dbReference>
<organism evidence="13 14">
    <name type="scientific">Platanthera zijinensis</name>
    <dbReference type="NCBI Taxonomy" id="2320716"/>
    <lineage>
        <taxon>Eukaryota</taxon>
        <taxon>Viridiplantae</taxon>
        <taxon>Streptophyta</taxon>
        <taxon>Embryophyta</taxon>
        <taxon>Tracheophyta</taxon>
        <taxon>Spermatophyta</taxon>
        <taxon>Magnoliopsida</taxon>
        <taxon>Liliopsida</taxon>
        <taxon>Asparagales</taxon>
        <taxon>Orchidaceae</taxon>
        <taxon>Orchidoideae</taxon>
        <taxon>Orchideae</taxon>
        <taxon>Orchidinae</taxon>
        <taxon>Platanthera</taxon>
    </lineage>
</organism>
<evidence type="ECO:0000259" key="12">
    <source>
        <dbReference type="PROSITE" id="PS50816"/>
    </source>
</evidence>
<dbReference type="InterPro" id="IPR017441">
    <property type="entry name" value="Protein_kinase_ATP_BS"/>
</dbReference>
<keyword evidence="4 9" id="KW-0547">Nucleotide-binding</keyword>
<evidence type="ECO:0000256" key="3">
    <source>
        <dbReference type="ARBA" id="ARBA00022679"/>
    </source>
</evidence>
<dbReference type="InterPro" id="IPR004041">
    <property type="entry name" value="NAF_dom"/>
</dbReference>
<comment type="catalytic activity">
    <reaction evidence="8">
        <text>L-seryl-[protein] + ATP = O-phospho-L-seryl-[protein] + ADP + H(+)</text>
        <dbReference type="Rhea" id="RHEA:17989"/>
        <dbReference type="Rhea" id="RHEA-COMP:9863"/>
        <dbReference type="Rhea" id="RHEA-COMP:11604"/>
        <dbReference type="ChEBI" id="CHEBI:15378"/>
        <dbReference type="ChEBI" id="CHEBI:29999"/>
        <dbReference type="ChEBI" id="CHEBI:30616"/>
        <dbReference type="ChEBI" id="CHEBI:83421"/>
        <dbReference type="ChEBI" id="CHEBI:456216"/>
        <dbReference type="EC" id="2.7.11.1"/>
    </reaction>
</comment>
<dbReference type="InterPro" id="IPR011009">
    <property type="entry name" value="Kinase-like_dom_sf"/>
</dbReference>
<evidence type="ECO:0000256" key="9">
    <source>
        <dbReference type="PROSITE-ProRule" id="PRU10141"/>
    </source>
</evidence>
<dbReference type="PROSITE" id="PS50816">
    <property type="entry name" value="NAF"/>
    <property type="match status" value="1"/>
</dbReference>
<keyword evidence="14" id="KW-1185">Reference proteome</keyword>
<evidence type="ECO:0000256" key="10">
    <source>
        <dbReference type="SAM" id="Phobius"/>
    </source>
</evidence>
<feature type="transmembrane region" description="Helical" evidence="10">
    <location>
        <begin position="149"/>
        <end position="166"/>
    </location>
</feature>
<dbReference type="InterPro" id="IPR000719">
    <property type="entry name" value="Prot_kinase_dom"/>
</dbReference>
<protein>
    <recommendedName>
        <fullName evidence="1">non-specific serine/threonine protein kinase</fullName>
        <ecNumber evidence="1">2.7.11.1</ecNumber>
    </recommendedName>
</protein>
<dbReference type="Gene3D" id="1.10.510.10">
    <property type="entry name" value="Transferase(Phosphotransferase) domain 1"/>
    <property type="match status" value="2"/>
</dbReference>
<dbReference type="FunFam" id="3.30.200.20:FF:000042">
    <property type="entry name" value="Aurora kinase A"/>
    <property type="match status" value="1"/>
</dbReference>
<keyword evidence="5 13" id="KW-0418">Kinase</keyword>
<sequence>MPEPGVQGDGEPKQLILGKYELGRLLGYGATAKVYLARNLNTGQSVAIKCFSKHRISKTSLSTHVFRELNVRRLRHPNIIRLHEILASRSKIYFILDLVKGGDLFARLLRTGRLPDDLCRRYFRQLISAVGYSHSRGVFHRYHPAGVDIWASGVILFVLASGYLPFNDTNLMAMYRKIYRGEYRLPKWVSPELRHLIGRLLDTNPGSRITVEEIVAHPWFGKLGFEEEKSAPPQEYYYGKVSKAEAVEAEDRWLNAFDIIGFSSGADLSGIFGVRVERERFVSDEGQETVLRRVEVAGRRRDWW</sequence>
<dbReference type="Proteomes" id="UP001418222">
    <property type="component" value="Unassembled WGS sequence"/>
</dbReference>
<keyword evidence="10" id="KW-0812">Transmembrane</keyword>
<dbReference type="EMBL" id="JBBWWQ010000005">
    <property type="protein sequence ID" value="KAK8946820.1"/>
    <property type="molecule type" value="Genomic_DNA"/>
</dbReference>
<evidence type="ECO:0000256" key="4">
    <source>
        <dbReference type="ARBA" id="ARBA00022741"/>
    </source>
</evidence>
<evidence type="ECO:0000256" key="6">
    <source>
        <dbReference type="ARBA" id="ARBA00022840"/>
    </source>
</evidence>
<dbReference type="PROSITE" id="PS50011">
    <property type="entry name" value="PROTEIN_KINASE_DOM"/>
    <property type="match status" value="1"/>
</dbReference>
<evidence type="ECO:0000259" key="11">
    <source>
        <dbReference type="PROSITE" id="PS50011"/>
    </source>
</evidence>
<evidence type="ECO:0000256" key="2">
    <source>
        <dbReference type="ARBA" id="ARBA00022527"/>
    </source>
</evidence>
<dbReference type="InterPro" id="IPR018451">
    <property type="entry name" value="NAF/FISL_domain"/>
</dbReference>